<dbReference type="EC" id="2.1.1.386" evidence="11"/>
<dbReference type="EMBL" id="FNAY01000041">
    <property type="protein sequence ID" value="SDG22745.1"/>
    <property type="molecule type" value="Genomic_DNA"/>
</dbReference>
<keyword evidence="8" id="KW-0460">Magnesium</keyword>
<evidence type="ECO:0000256" key="6">
    <source>
        <dbReference type="ARBA" id="ARBA00022691"/>
    </source>
</evidence>
<evidence type="ECO:0000256" key="2">
    <source>
        <dbReference type="ARBA" id="ARBA00009026"/>
    </source>
</evidence>
<dbReference type="AlphaFoldDB" id="A0A1G7SI63"/>
<dbReference type="SUPFAM" id="SSF53335">
    <property type="entry name" value="S-adenosyl-L-methionine-dependent methyltransferases"/>
    <property type="match status" value="1"/>
</dbReference>
<dbReference type="InterPro" id="IPR026610">
    <property type="entry name" value="Hen1"/>
</dbReference>
<name>A0A1G7SI63_RHOCA</name>
<organism evidence="15 16">
    <name type="scientific">Rhodobacter capsulatus</name>
    <name type="common">Rhodopseudomonas capsulata</name>
    <dbReference type="NCBI Taxonomy" id="1061"/>
    <lineage>
        <taxon>Bacteria</taxon>
        <taxon>Pseudomonadati</taxon>
        <taxon>Pseudomonadota</taxon>
        <taxon>Alphaproteobacteria</taxon>
        <taxon>Rhodobacterales</taxon>
        <taxon>Rhodobacter group</taxon>
        <taxon>Rhodobacter</taxon>
    </lineage>
</organism>
<dbReference type="GO" id="GO:0046872">
    <property type="term" value="F:metal ion binding"/>
    <property type="evidence" value="ECO:0007669"/>
    <property type="project" value="UniProtKB-KW"/>
</dbReference>
<dbReference type="CDD" id="cd02440">
    <property type="entry name" value="AdoMet_MTases"/>
    <property type="match status" value="1"/>
</dbReference>
<dbReference type="PANTHER" id="PTHR21404:SF3">
    <property type="entry name" value="SMALL RNA 2'-O-METHYLTRANSFERASE"/>
    <property type="match status" value="1"/>
</dbReference>
<keyword evidence="7" id="KW-0479">Metal-binding</keyword>
<dbReference type="GO" id="GO:0001510">
    <property type="term" value="P:RNA methylation"/>
    <property type="evidence" value="ECO:0007669"/>
    <property type="project" value="InterPro"/>
</dbReference>
<sequence length="466" mass="51863">MQIEITLKSSPDGDYSARDLGFLLHKHPDFVHRREVAQGVAHVFYPHIGDDEATAVLHLEVDPVGLVRGKGDAAGLLEQYVNDRPYAVNSLLAVTLGRVFGQSLAGKSKDRQELADRALPFRLRLVPIAVAGGAEIVERLFGPLGYDIEVLKLDDSGQREILDVTLTATLRLADLLCHVQVLIPVMDNAKHYFVDMAEVEKLLARGGDWLPRHPERELIAWRALRRRRELVHEALDRLADALPPEPDAEIDETSIDTETVLEQPIRLHDLRLDAVCEILLSEGAKTVLDLGCGEGRLIQRLLRAHGIDLVVGVDPSIRTLETAARRLHLDDAGQALRKRVQLMLGSLTYADRRWQGFDAAALVEVIEHIDPNRLSSLELSLFAEARPRLVVVTTPNRDYNALFPGMGEGKMRHADHRFEWTRAEFAVWADGVAGRRGYVVEISPLGPLDPIHGAPSQMAVFRRESA</sequence>
<dbReference type="PANTHER" id="PTHR21404">
    <property type="entry name" value="HEN1"/>
    <property type="match status" value="1"/>
</dbReference>
<keyword evidence="6" id="KW-0949">S-adenosyl-L-methionine</keyword>
<evidence type="ECO:0000313" key="15">
    <source>
        <dbReference type="EMBL" id="SDG22745.1"/>
    </source>
</evidence>
<dbReference type="NCBIfam" id="TIGR04074">
    <property type="entry name" value="bacter_Hen1"/>
    <property type="match status" value="1"/>
</dbReference>
<dbReference type="InterPro" id="IPR024026">
    <property type="entry name" value="3'-RNA_MeTfrase_Hen1_bac"/>
</dbReference>
<evidence type="ECO:0000259" key="14">
    <source>
        <dbReference type="Pfam" id="PF13649"/>
    </source>
</evidence>
<dbReference type="OrthoDB" id="626362at2"/>
<evidence type="ECO:0000256" key="11">
    <source>
        <dbReference type="ARBA" id="ARBA00035025"/>
    </source>
</evidence>
<dbReference type="Gene3D" id="3.40.50.150">
    <property type="entry name" value="Vaccinia Virus protein VP39"/>
    <property type="match status" value="1"/>
</dbReference>
<dbReference type="GO" id="GO:0003723">
    <property type="term" value="F:RNA binding"/>
    <property type="evidence" value="ECO:0007669"/>
    <property type="project" value="UniProtKB-KW"/>
</dbReference>
<protein>
    <recommendedName>
        <fullName evidence="3">Small RNA 2'-O-methyltransferase</fullName>
        <ecNumber evidence="11">2.1.1.386</ecNumber>
    </recommendedName>
</protein>
<comment type="similarity">
    <text evidence="2">Belongs to the methyltransferase superfamily. HEN1 family.</text>
</comment>
<dbReference type="Proteomes" id="UP000183812">
    <property type="component" value="Unassembled WGS sequence"/>
</dbReference>
<accession>A0A1G7SI63</accession>
<evidence type="ECO:0000256" key="1">
    <source>
        <dbReference type="ARBA" id="ARBA00001946"/>
    </source>
</evidence>
<feature type="domain" description="Methyltransferase" evidence="14">
    <location>
        <begin position="287"/>
        <end position="374"/>
    </location>
</feature>
<evidence type="ECO:0000256" key="12">
    <source>
        <dbReference type="ARBA" id="ARBA00048418"/>
    </source>
</evidence>
<keyword evidence="5 15" id="KW-0808">Transferase</keyword>
<keyword evidence="4 15" id="KW-0489">Methyltransferase</keyword>
<dbReference type="InterPro" id="IPR041698">
    <property type="entry name" value="Methyltransf_25"/>
</dbReference>
<dbReference type="InterPro" id="IPR029063">
    <property type="entry name" value="SAM-dependent_MTases_sf"/>
</dbReference>
<feature type="domain" description="Hen1 N-terminal" evidence="13">
    <location>
        <begin position="14"/>
        <end position="239"/>
    </location>
</feature>
<reference evidence="15 16" key="1">
    <citation type="submission" date="2016-10" db="EMBL/GenBank/DDBJ databases">
        <authorList>
            <person name="de Groot N.N."/>
        </authorList>
    </citation>
    <scope>NUCLEOTIDE SEQUENCE [LARGE SCALE GENOMIC DNA]</scope>
    <source>
        <strain evidence="16">DSM 938 / 37b4</strain>
    </source>
</reference>
<dbReference type="InterPro" id="IPR024740">
    <property type="entry name" value="Hen1_N"/>
</dbReference>
<evidence type="ECO:0000256" key="10">
    <source>
        <dbReference type="ARBA" id="ARBA00023158"/>
    </source>
</evidence>
<evidence type="ECO:0000256" key="5">
    <source>
        <dbReference type="ARBA" id="ARBA00022679"/>
    </source>
</evidence>
<dbReference type="Gene3D" id="3.30.1610.20">
    <property type="entry name" value="Hen1, N-terminal domain"/>
    <property type="match status" value="1"/>
</dbReference>
<proteinExistence type="inferred from homology"/>
<dbReference type="GO" id="GO:0090486">
    <property type="term" value="F:small RNA 2'-O-methyltransferase activity"/>
    <property type="evidence" value="ECO:0007669"/>
    <property type="project" value="UniProtKB-EC"/>
</dbReference>
<dbReference type="InterPro" id="IPR038546">
    <property type="entry name" value="Hen1_N_sf"/>
</dbReference>
<evidence type="ECO:0000256" key="9">
    <source>
        <dbReference type="ARBA" id="ARBA00022884"/>
    </source>
</evidence>
<evidence type="ECO:0000313" key="16">
    <source>
        <dbReference type="Proteomes" id="UP000183812"/>
    </source>
</evidence>
<evidence type="ECO:0000256" key="7">
    <source>
        <dbReference type="ARBA" id="ARBA00022723"/>
    </source>
</evidence>
<gene>
    <name evidence="15" type="ORF">SAMN04244550_03621</name>
</gene>
<evidence type="ECO:0000256" key="3">
    <source>
        <dbReference type="ARBA" id="ARBA00021330"/>
    </source>
</evidence>
<keyword evidence="9" id="KW-0694">RNA-binding</keyword>
<evidence type="ECO:0000256" key="8">
    <source>
        <dbReference type="ARBA" id="ARBA00022842"/>
    </source>
</evidence>
<dbReference type="Pfam" id="PF12623">
    <property type="entry name" value="Hen1_L"/>
    <property type="match status" value="1"/>
</dbReference>
<dbReference type="RefSeq" id="WP_074556196.1">
    <property type="nucleotide sequence ID" value="NZ_CP119563.1"/>
</dbReference>
<evidence type="ECO:0000259" key="13">
    <source>
        <dbReference type="Pfam" id="PF12623"/>
    </source>
</evidence>
<dbReference type="Pfam" id="PF13649">
    <property type="entry name" value="Methyltransf_25"/>
    <property type="match status" value="1"/>
</dbReference>
<keyword evidence="10" id="KW-0943">RNA-mediated gene silencing</keyword>
<comment type="cofactor">
    <cofactor evidence="1">
        <name>Mg(2+)</name>
        <dbReference type="ChEBI" id="CHEBI:18420"/>
    </cofactor>
</comment>
<evidence type="ECO:0000256" key="4">
    <source>
        <dbReference type="ARBA" id="ARBA00022603"/>
    </source>
</evidence>
<dbReference type="GO" id="GO:0031047">
    <property type="term" value="P:regulatory ncRNA-mediated gene silencing"/>
    <property type="evidence" value="ECO:0007669"/>
    <property type="project" value="UniProtKB-KW"/>
</dbReference>
<comment type="catalytic activity">
    <reaction evidence="12">
        <text>small RNA 3'-end nucleotide + S-adenosyl-L-methionine = small RNA 3'-end 2'-O-methylnucleotide + S-adenosyl-L-homocysteine + H(+)</text>
        <dbReference type="Rhea" id="RHEA:37887"/>
        <dbReference type="Rhea" id="RHEA-COMP:10415"/>
        <dbReference type="Rhea" id="RHEA-COMP:10416"/>
        <dbReference type="ChEBI" id="CHEBI:15378"/>
        <dbReference type="ChEBI" id="CHEBI:57856"/>
        <dbReference type="ChEBI" id="CHEBI:59789"/>
        <dbReference type="ChEBI" id="CHEBI:74896"/>
        <dbReference type="ChEBI" id="CHEBI:74898"/>
        <dbReference type="EC" id="2.1.1.386"/>
    </reaction>
</comment>